<sequence>MSSQPPNPLGSQDQSSGGDSPETPSSMDVSDGHVSPEPRNLEALYNQLATIITDSRPSECTDPVEQRAILTDLVDFRSKTHAQLQQVRGRASLLVLKWKEAHWNALQFQDQVHRNTLHHPTFQRYMRDVLWSLGINLEQRSMIDTLGIVLTNPHNASVDKINSTRLLIIREMGDVPRATAERVAERVADILTFCRNWAMSLRLQPTFGLDAGTLYSDVFVLNGLMRVDGRYHTNPPIDQVSNFNPTWLNKPPIWGTINTVISITDEICNRFSES</sequence>
<name>A0AAE1I8B1_9HYPO</name>
<evidence type="ECO:0000313" key="2">
    <source>
        <dbReference type="EMBL" id="KAK4060189.1"/>
    </source>
</evidence>
<dbReference type="EMBL" id="JAWRVG010000091">
    <property type="protein sequence ID" value="KAK4060189.1"/>
    <property type="molecule type" value="Genomic_DNA"/>
</dbReference>
<protein>
    <submittedName>
        <fullName evidence="2">Uncharacterized protein</fullName>
    </submittedName>
</protein>
<reference evidence="2" key="1">
    <citation type="submission" date="2023-11" db="EMBL/GenBank/DDBJ databases">
        <title>The genome sequences of three competitors of mushroom-forming fungi.</title>
        <authorList>
            <person name="Beijen E."/>
            <person name="Ohm R.A."/>
        </authorList>
    </citation>
    <scope>NUCLEOTIDE SEQUENCE</scope>
    <source>
        <strain evidence="2">CBS 100526</strain>
    </source>
</reference>
<proteinExistence type="predicted"/>
<keyword evidence="3" id="KW-1185">Reference proteome</keyword>
<dbReference type="Proteomes" id="UP001273209">
    <property type="component" value="Unassembled WGS sequence"/>
</dbReference>
<gene>
    <name evidence="2" type="ORF">Triagg1_10887</name>
</gene>
<feature type="region of interest" description="Disordered" evidence="1">
    <location>
        <begin position="1"/>
        <end position="37"/>
    </location>
</feature>
<comment type="caution">
    <text evidence="2">The sequence shown here is derived from an EMBL/GenBank/DDBJ whole genome shotgun (WGS) entry which is preliminary data.</text>
</comment>
<organism evidence="2 3">
    <name type="scientific">Trichoderma aggressivum f. europaeum</name>
    <dbReference type="NCBI Taxonomy" id="173218"/>
    <lineage>
        <taxon>Eukaryota</taxon>
        <taxon>Fungi</taxon>
        <taxon>Dikarya</taxon>
        <taxon>Ascomycota</taxon>
        <taxon>Pezizomycotina</taxon>
        <taxon>Sordariomycetes</taxon>
        <taxon>Hypocreomycetidae</taxon>
        <taxon>Hypocreales</taxon>
        <taxon>Hypocreaceae</taxon>
        <taxon>Trichoderma</taxon>
    </lineage>
</organism>
<evidence type="ECO:0000313" key="3">
    <source>
        <dbReference type="Proteomes" id="UP001273209"/>
    </source>
</evidence>
<dbReference type="RefSeq" id="XP_062750174.1">
    <property type="nucleotide sequence ID" value="XM_062895008.1"/>
</dbReference>
<accession>A0AAE1I8B1</accession>
<dbReference type="AlphaFoldDB" id="A0AAE1I8B1"/>
<feature type="compositionally biased region" description="Low complexity" evidence="1">
    <location>
        <begin position="10"/>
        <end position="20"/>
    </location>
</feature>
<dbReference type="GeneID" id="87914912"/>
<evidence type="ECO:0000256" key="1">
    <source>
        <dbReference type="SAM" id="MobiDB-lite"/>
    </source>
</evidence>